<evidence type="ECO:0000256" key="7">
    <source>
        <dbReference type="SAM" id="MobiDB-lite"/>
    </source>
</evidence>
<keyword evidence="5 11" id="KW-0269">Exonuclease</keyword>
<comment type="caution">
    <text evidence="11">The sequence shown here is derived from an EMBL/GenBank/DDBJ whole genome shotgun (WGS) entry which is preliminary data.</text>
</comment>
<keyword evidence="3" id="KW-0540">Nuclease</keyword>
<dbReference type="InterPro" id="IPR041122">
    <property type="entry name" value="RecJ_OB"/>
</dbReference>
<feature type="domain" description="RecJ OB" evidence="10">
    <location>
        <begin position="498"/>
        <end position="607"/>
    </location>
</feature>
<keyword evidence="6" id="KW-0175">Coiled coil</keyword>
<dbReference type="GO" id="GO:0006310">
    <property type="term" value="P:DNA recombination"/>
    <property type="evidence" value="ECO:0007669"/>
    <property type="project" value="InterPro"/>
</dbReference>
<evidence type="ECO:0000313" key="11">
    <source>
        <dbReference type="EMBL" id="MBB4267650.1"/>
    </source>
</evidence>
<evidence type="ECO:0000313" key="12">
    <source>
        <dbReference type="Proteomes" id="UP000554286"/>
    </source>
</evidence>
<feature type="coiled-coil region" evidence="6">
    <location>
        <begin position="348"/>
        <end position="380"/>
    </location>
</feature>
<evidence type="ECO:0000256" key="1">
    <source>
        <dbReference type="ARBA" id="ARBA00005915"/>
    </source>
</evidence>
<dbReference type="SUPFAM" id="SSF64182">
    <property type="entry name" value="DHH phosphoesterases"/>
    <property type="match status" value="1"/>
</dbReference>
<dbReference type="GO" id="GO:0003676">
    <property type="term" value="F:nucleic acid binding"/>
    <property type="evidence" value="ECO:0007669"/>
    <property type="project" value="InterPro"/>
</dbReference>
<dbReference type="InterPro" id="IPR004610">
    <property type="entry name" value="RecJ"/>
</dbReference>
<dbReference type="EMBL" id="JACIGK010000031">
    <property type="protein sequence ID" value="MBB4267650.1"/>
    <property type="molecule type" value="Genomic_DNA"/>
</dbReference>
<dbReference type="Gene3D" id="3.10.310.30">
    <property type="match status" value="1"/>
</dbReference>
<proteinExistence type="inferred from homology"/>
<evidence type="ECO:0000256" key="6">
    <source>
        <dbReference type="SAM" id="Coils"/>
    </source>
</evidence>
<dbReference type="PANTHER" id="PTHR30255:SF2">
    <property type="entry name" value="SINGLE-STRANDED-DNA-SPECIFIC EXONUCLEASE RECJ"/>
    <property type="match status" value="1"/>
</dbReference>
<keyword evidence="12" id="KW-1185">Reference proteome</keyword>
<feature type="compositionally biased region" description="Low complexity" evidence="7">
    <location>
        <begin position="1"/>
        <end position="13"/>
    </location>
</feature>
<dbReference type="InterPro" id="IPR001667">
    <property type="entry name" value="DDH_dom"/>
</dbReference>
<evidence type="ECO:0000256" key="4">
    <source>
        <dbReference type="ARBA" id="ARBA00022801"/>
    </source>
</evidence>
<comment type="similarity">
    <text evidence="1">Belongs to the RecJ family.</text>
</comment>
<evidence type="ECO:0000256" key="2">
    <source>
        <dbReference type="ARBA" id="ARBA00019841"/>
    </source>
</evidence>
<dbReference type="RefSeq" id="WP_184047393.1">
    <property type="nucleotide sequence ID" value="NZ_JACIGK010000031.1"/>
</dbReference>
<protein>
    <recommendedName>
        <fullName evidence="2">Single-stranded-DNA-specific exonuclease RecJ</fullName>
    </recommendedName>
</protein>
<dbReference type="InterPro" id="IPR038763">
    <property type="entry name" value="DHH_sf"/>
</dbReference>
<feature type="domain" description="DDH" evidence="8">
    <location>
        <begin position="109"/>
        <end position="268"/>
    </location>
</feature>
<dbReference type="AlphaFoldDB" id="A0A7W6WAX0"/>
<keyword evidence="4 11" id="KW-0378">Hydrolase</keyword>
<feature type="region of interest" description="Disordered" evidence="7">
    <location>
        <begin position="1"/>
        <end position="25"/>
    </location>
</feature>
<dbReference type="GO" id="GO:0008409">
    <property type="term" value="F:5'-3' exonuclease activity"/>
    <property type="evidence" value="ECO:0007669"/>
    <property type="project" value="InterPro"/>
</dbReference>
<name>A0A7W6WAX0_9PROT</name>
<dbReference type="Gene3D" id="3.90.1640.30">
    <property type="match status" value="1"/>
</dbReference>
<accession>A0A7W6WAX0</accession>
<dbReference type="InterPro" id="IPR051673">
    <property type="entry name" value="SSDNA_exonuclease_RecJ"/>
</dbReference>
<gene>
    <name evidence="11" type="ORF">GGD89_003297</name>
</gene>
<dbReference type="Pfam" id="PF01368">
    <property type="entry name" value="DHH"/>
    <property type="match status" value="1"/>
</dbReference>
<dbReference type="InterPro" id="IPR003156">
    <property type="entry name" value="DHHA1_dom"/>
</dbReference>
<organism evidence="11 12">
    <name type="scientific">Roseospira visakhapatnamensis</name>
    <dbReference type="NCBI Taxonomy" id="390880"/>
    <lineage>
        <taxon>Bacteria</taxon>
        <taxon>Pseudomonadati</taxon>
        <taxon>Pseudomonadota</taxon>
        <taxon>Alphaproteobacteria</taxon>
        <taxon>Rhodospirillales</taxon>
        <taxon>Rhodospirillaceae</taxon>
        <taxon>Roseospira</taxon>
    </lineage>
</organism>
<feature type="domain" description="DHHA1" evidence="9">
    <location>
        <begin position="388"/>
        <end position="478"/>
    </location>
</feature>
<dbReference type="PANTHER" id="PTHR30255">
    <property type="entry name" value="SINGLE-STRANDED-DNA-SPECIFIC EXONUCLEASE RECJ"/>
    <property type="match status" value="1"/>
</dbReference>
<evidence type="ECO:0000256" key="3">
    <source>
        <dbReference type="ARBA" id="ARBA00022722"/>
    </source>
</evidence>
<evidence type="ECO:0000259" key="10">
    <source>
        <dbReference type="Pfam" id="PF17768"/>
    </source>
</evidence>
<dbReference type="Proteomes" id="UP000554286">
    <property type="component" value="Unassembled WGS sequence"/>
</dbReference>
<dbReference type="GO" id="GO:0006281">
    <property type="term" value="P:DNA repair"/>
    <property type="evidence" value="ECO:0007669"/>
    <property type="project" value="InterPro"/>
</dbReference>
<dbReference type="Pfam" id="PF02272">
    <property type="entry name" value="DHHA1"/>
    <property type="match status" value="1"/>
</dbReference>
<sequence length="629" mass="65846">MTGGAPPATVAATRETESGAPEPWRRRSVLGRRWRARPVDERLAEALSQRLGLPEVVGRLLAGRGVDLDDAPTFLDPSMRAQLPDPSSFRDMDAAVARLGRAVRDGETIAVFGDYDVDGATSSAVLRRFLEAVGARVLVHIPDRLTEGYGPNGPALRSLRDKGAGVAVTVDCGITAFTALTEARAAGLDVIVIDHHSPGDRLPEAIAVVNPKRHDETTPHTDLAAVGVAFLLVVGLNRHLREAGWYAGDAGRTAPDLMALLDLVALGTVCDVVPLVGLNRAYVVQGLRVMARRGNAGLAALADVAGVTEAPTAYHLGYVLGPRVNAGGRVGEAPMGMRLLSTADPTEARRLAEALDGFNRDRKEIEAQVLLEAIEQVEGRPAAHDGPLVMAAGEGWHPGVIGIVASRLRERFGLPACVVAIEGNHAKGSGRSVPGLDLGRAVIAAREAGVLTLGGGHPMAAGFSLDPDRLDALHAALATHLADQMGPDGALLDAPMDLDGVLTVEGANADLLARLDQVAPFGPGNPEPVFAITDARIVHADVVGMGHVRCALEGRAGGRLKAIAFKAADEDLGQALLCGRGTVVHMAGTLRLDRWQGRVQPQLVVSDMMAAMERPTARTIAVSADIQTA</sequence>
<evidence type="ECO:0000259" key="8">
    <source>
        <dbReference type="Pfam" id="PF01368"/>
    </source>
</evidence>
<evidence type="ECO:0000259" key="9">
    <source>
        <dbReference type="Pfam" id="PF02272"/>
    </source>
</evidence>
<dbReference type="Pfam" id="PF17768">
    <property type="entry name" value="RecJ_OB"/>
    <property type="match status" value="1"/>
</dbReference>
<reference evidence="11 12" key="1">
    <citation type="submission" date="2020-08" db="EMBL/GenBank/DDBJ databases">
        <title>Genome sequencing of Purple Non-Sulfur Bacteria from various extreme environments.</title>
        <authorList>
            <person name="Mayer M."/>
        </authorList>
    </citation>
    <scope>NUCLEOTIDE SEQUENCE [LARGE SCALE GENOMIC DNA]</scope>
    <source>
        <strain evidence="11 12">JA131</strain>
    </source>
</reference>
<dbReference type="NCBIfam" id="TIGR00644">
    <property type="entry name" value="recJ"/>
    <property type="match status" value="1"/>
</dbReference>
<evidence type="ECO:0000256" key="5">
    <source>
        <dbReference type="ARBA" id="ARBA00022839"/>
    </source>
</evidence>